<dbReference type="eggNOG" id="KOG1474">
    <property type="taxonomic scope" value="Eukaryota"/>
</dbReference>
<evidence type="ECO:0000313" key="5">
    <source>
        <dbReference type="EMBL" id="EJK44024.1"/>
    </source>
</evidence>
<dbReference type="AlphaFoldDB" id="K0R040"/>
<evidence type="ECO:0000256" key="1">
    <source>
        <dbReference type="ARBA" id="ARBA00023117"/>
    </source>
</evidence>
<dbReference type="PANTHER" id="PTHR22880:SF225">
    <property type="entry name" value="BROMODOMAIN-CONTAINING PROTEIN BET-1-RELATED"/>
    <property type="match status" value="1"/>
</dbReference>
<evidence type="ECO:0000313" key="6">
    <source>
        <dbReference type="Proteomes" id="UP000266841"/>
    </source>
</evidence>
<gene>
    <name evidence="5" type="ORF">THAOC_37475</name>
</gene>
<dbReference type="Pfam" id="PF00439">
    <property type="entry name" value="Bromodomain"/>
    <property type="match status" value="1"/>
</dbReference>
<feature type="non-terminal residue" evidence="5">
    <location>
        <position position="1"/>
    </location>
</feature>
<dbReference type="InterPro" id="IPR036427">
    <property type="entry name" value="Bromodomain-like_sf"/>
</dbReference>
<evidence type="ECO:0000256" key="3">
    <source>
        <dbReference type="SAM" id="MobiDB-lite"/>
    </source>
</evidence>
<dbReference type="PANTHER" id="PTHR22880">
    <property type="entry name" value="FALZ-RELATED BROMODOMAIN-CONTAINING PROTEINS"/>
    <property type="match status" value="1"/>
</dbReference>
<feature type="compositionally biased region" description="Basic and acidic residues" evidence="3">
    <location>
        <begin position="123"/>
        <end position="137"/>
    </location>
</feature>
<dbReference type="GO" id="GO:0005634">
    <property type="term" value="C:nucleus"/>
    <property type="evidence" value="ECO:0007669"/>
    <property type="project" value="TreeGrafter"/>
</dbReference>
<dbReference type="Gene3D" id="1.20.920.10">
    <property type="entry name" value="Bromodomain-like"/>
    <property type="match status" value="1"/>
</dbReference>
<dbReference type="GO" id="GO:0006338">
    <property type="term" value="P:chromatin remodeling"/>
    <property type="evidence" value="ECO:0007669"/>
    <property type="project" value="TreeGrafter"/>
</dbReference>
<dbReference type="Proteomes" id="UP000266841">
    <property type="component" value="Unassembled WGS sequence"/>
</dbReference>
<dbReference type="GO" id="GO:0006355">
    <property type="term" value="P:regulation of DNA-templated transcription"/>
    <property type="evidence" value="ECO:0007669"/>
    <property type="project" value="TreeGrafter"/>
</dbReference>
<feature type="region of interest" description="Disordered" evidence="3">
    <location>
        <begin position="173"/>
        <end position="197"/>
    </location>
</feature>
<protein>
    <recommendedName>
        <fullName evidence="4">Bromo domain-containing protein</fullName>
    </recommendedName>
</protein>
<feature type="domain" description="Bromo" evidence="4">
    <location>
        <begin position="9"/>
        <end position="81"/>
    </location>
</feature>
<dbReference type="PRINTS" id="PR00503">
    <property type="entry name" value="BROMODOMAIN"/>
</dbReference>
<evidence type="ECO:0000259" key="4">
    <source>
        <dbReference type="PROSITE" id="PS50014"/>
    </source>
</evidence>
<dbReference type="OrthoDB" id="21449at2759"/>
<evidence type="ECO:0000256" key="2">
    <source>
        <dbReference type="PROSITE-ProRule" id="PRU00035"/>
    </source>
</evidence>
<dbReference type="SMART" id="SM00297">
    <property type="entry name" value="BROMO"/>
    <property type="match status" value="1"/>
</dbReference>
<dbReference type="GO" id="GO:0000785">
    <property type="term" value="C:chromatin"/>
    <property type="evidence" value="ECO:0007669"/>
    <property type="project" value="TreeGrafter"/>
</dbReference>
<keyword evidence="1 2" id="KW-0103">Bromodomain</keyword>
<sequence length="517" mass="57627">LRIVNFLLEQPIAAELFGKPVDPVELKLPTYFDDVKKPMDLGTISKKLTRGIYQSIGDFESDMHLTFDNAILFNGKDHFVSKLAQNLKNTFEDKYKQMMLATAIASKKEASSEVDVFEDSEPDEKPPATDHENKQLDEDPTELEAVPNSAAPVLAESNKTETDLSVAVASKPLSVDATKQSKTEDSLADASPPTPSTDLAQRKILSFSGVYCATFSKSLVMRFVHSPPYLEGIAMLSSEQQYGYEFQVAQLSFPPSNPNLPCNTNSRPFITGSSGISATSVLQLLAHGTALVLSDKCNDALVARMYSSIPDDVPKHTINNQNSSFLKSLIFALSKATLFDDCGYYSSKPTSMEENDLHLEMLSRNVYLYFNYCTTLPTSVIDSNKIGNNWRKTSFQQMLTRLVEVRDRVMSKGITCSYSGFSDYVGIDSPNGVFNKKRPLWIHMFYLMQNVLDCVTIKSASNLVNADECSRSDLQKMVKSNDHIVVFGGRWQEYIQFVHPPNTDGISQIVWLGHRNV</sequence>
<dbReference type="PROSITE" id="PS50014">
    <property type="entry name" value="BROMODOMAIN_2"/>
    <property type="match status" value="1"/>
</dbReference>
<feature type="region of interest" description="Disordered" evidence="3">
    <location>
        <begin position="111"/>
        <end position="143"/>
    </location>
</feature>
<dbReference type="EMBL" id="AGNL01050271">
    <property type="protein sequence ID" value="EJK44024.1"/>
    <property type="molecule type" value="Genomic_DNA"/>
</dbReference>
<dbReference type="InterPro" id="IPR001487">
    <property type="entry name" value="Bromodomain"/>
</dbReference>
<accession>K0R040</accession>
<comment type="caution">
    <text evidence="5">The sequence shown here is derived from an EMBL/GenBank/DDBJ whole genome shotgun (WGS) entry which is preliminary data.</text>
</comment>
<reference evidence="5 6" key="1">
    <citation type="journal article" date="2012" name="Genome Biol.">
        <title>Genome and low-iron response of an oceanic diatom adapted to chronic iron limitation.</title>
        <authorList>
            <person name="Lommer M."/>
            <person name="Specht M."/>
            <person name="Roy A.S."/>
            <person name="Kraemer L."/>
            <person name="Andreson R."/>
            <person name="Gutowska M.A."/>
            <person name="Wolf J."/>
            <person name="Bergner S.V."/>
            <person name="Schilhabel M.B."/>
            <person name="Klostermeier U.C."/>
            <person name="Beiko R.G."/>
            <person name="Rosenstiel P."/>
            <person name="Hippler M."/>
            <person name="Laroche J."/>
        </authorList>
    </citation>
    <scope>NUCLEOTIDE SEQUENCE [LARGE SCALE GENOMIC DNA]</scope>
    <source>
        <strain evidence="5 6">CCMP1005</strain>
    </source>
</reference>
<proteinExistence type="predicted"/>
<organism evidence="5 6">
    <name type="scientific">Thalassiosira oceanica</name>
    <name type="common">Marine diatom</name>
    <dbReference type="NCBI Taxonomy" id="159749"/>
    <lineage>
        <taxon>Eukaryota</taxon>
        <taxon>Sar</taxon>
        <taxon>Stramenopiles</taxon>
        <taxon>Ochrophyta</taxon>
        <taxon>Bacillariophyta</taxon>
        <taxon>Coscinodiscophyceae</taxon>
        <taxon>Thalassiosirophycidae</taxon>
        <taxon>Thalassiosirales</taxon>
        <taxon>Thalassiosiraceae</taxon>
        <taxon>Thalassiosira</taxon>
    </lineage>
</organism>
<dbReference type="SUPFAM" id="SSF47370">
    <property type="entry name" value="Bromodomain"/>
    <property type="match status" value="1"/>
</dbReference>
<dbReference type="InterPro" id="IPR050935">
    <property type="entry name" value="Bromo_chromatin_reader"/>
</dbReference>
<keyword evidence="6" id="KW-1185">Reference proteome</keyword>
<name>K0R040_THAOC</name>